<sequence>MADYTDRALLDISDVLKKADLVEERLKKAFAIQTGTPIQVPALRVNGSGGRQLSELDDQVRTLGQTVRATRNAWQTQVLTDDETATSARRLRDELLKLATAEDASIDTVLSATAAAAQAQRTMDQARGEVTKGGFAFNTSVGIIDALGNLGGPAGAAASTVGQFVIDGLSRAMTRGRPQVADDSEALSDEIVSTLKKRLRIQSPSRVMEEIGQFIMEGLLSGFKNRQDALLAAVRGIGHSVPNAFAQAAGAPASADALAAPLLLGLEGSLGDVPDLFSKAFAAARPAATAAVSDVTADVEAALNIAPAFEGLSAGFEKASAKLTELPAAAAAATTATGAAGAAAATAGDDAAAAGNGFDQLAGILGVTAAGVTALTAALAVAVPKAAEFQKGLAAIGTESDLTEAQLTELGAGLLEIAPGVGKSAQELVKASYDVVGAGVEGATSIAKINDLTRTSAKAASAGLTDVKVAADVITSALNAYGLSVENAQHVSDVFFKTTSVGKITFGQIASSMGEVFPKAKTLGVSLEELSASAAALTASGVPAEQAVTGISAALDNVLKPSAEAKELAKELGLNFNAAALQGQGWAAFLNSVAAATNGNAALLGQLFGSTEAVNAIFTLTGTDGGPRFAKALDQIRQSAGATDEAFEKQRKTFGFAQQEYAAAAEAFQIEFGLKFLPVLTDLTRGTSDLIANLDKLGQNGAVQFALVAGGAGLAATAVLKLSAALKAAAVSSALLQAVQTAGGWKAFLTGTAAATGGLTRFASAIPGSFLPQVGQAGALLTRFNGGLVNIVTKLGVFGQAGLIAGAAFAGWKIGEWINNLKLFGDATTTVGDKVQDFLAVQLYGADPKLIREAREAEEAQQQKALATHDATDATLEAGIAERKAADGLAKANAARVASLEVIRQQGLALKDLTRELEDRKVNLKLEGQTELARELGKLGEAFDDLLVKFKAPFQLPSGKLDTAKADYQTGRAALDAQREAEVTAVITRELDRQGQERLRLEREVQATKNSLIQDETARRRAELDQQVEDVKAAYAQQLAVARGNAALPGLTATQKSDLLQEVTRLETLQSAAVAGVREKARQETARLTDDRLRQVQVALSGELDAQVRSNAAALSELERQRDRELAVTGDAAEQKLAIEQRYAAQVLRLQENEARLAGQRQRAQLLQALNVQLKDALGAGAQRQQLEGAARRTYLLELEALETSERTDRDRRVLAAEERIQTQRLALYRRALAQRLQALDTATGAEIATLQRTLQVERAQAAAAGNGPQVDAIDGALADLSRQGLGNLKAFKVALGDTRTTVAGLRRDLNTLNQTPLEAAVRSAVAPVDAALQSALRQLGALRSAYRNVVAPTAVQAGLFRAQEAQLTGIVAEATAQRTKLKVDAEARFRQEVLKSEQARGEAEVRLAERLARTDADLAAVRAGNLRNLLGSLSQLDARINSSTGDIDRNALVAERASLYGQILDLQETMDRAPLDAEARRLSTLKVERDQQLELAGLADNSVVTGKAALEQARQDLALAEQRLAVARTSAQYDEAATGRASAITAVSQAQRALSQARLADEDRRLSALQAQVKAEADLSGLSSDAVASKRLELAFTVQNLRETERRTGQAQELLLTDEQLTALQERRTQLLTQQATQARELARLQVDALRAQVDFSEAATRSALTRSRAAGDQVALARVDLAATRERLRLNGQEQAAAAAQNLSDGERLDLQKTQLDLLAQEAEGVKKLAAAERARVELQRALRDALDSLQTAAQGQGGDTGLTRTQAQLTRTQLKLREAEADADSLLLTLERTGGALGWEEAEQGRARVDALTGAISEYRASLNAVADAYDEQISGLDSVIDATSRLSDLSRAGDTSDRTAAAFTLQVAETRRQQALADTNRLLSDQSATYEQIAAAAGRVAQTEQDRATTLNATVQSLGEDFLKRVAQDPNANSNQLADALRQAGVDSTRRIDLINRLRRGEKDALKDVQTVISDEAGRQLDQLRQRALKGLGEIEQLRAQSFQARADAARQFDEYARLSSAVRIADAGFNELEATQLAAVTRQEELQQLIAKTSAVNPNAIRRNEAQRTLKAENDALALQARLRLNLADVTKVTRGDVADQRDINREIQKAVALASDPGLQAAQVKADTARQTAVLKALAPLQQQLDQERAAATAKFTQAALNAVTLPDFTAQAAQAGAGAGQAFVDSFLARLTAGLSRPVSVAVTGRLPGGSSDLNGARTITNTFNFITHVGGKSVPTSQEMIAIAERVFTQKVNSAVTVRAWTGGC</sequence>
<accession>A0ABN1BYT2</accession>
<feature type="domain" description="Phage tail tape measure protein" evidence="3">
    <location>
        <begin position="421"/>
        <end position="609"/>
    </location>
</feature>
<dbReference type="InterPro" id="IPR010090">
    <property type="entry name" value="Phage_tape_meas"/>
</dbReference>
<protein>
    <recommendedName>
        <fullName evidence="3">Phage tail tape measure protein domain-containing protein</fullName>
    </recommendedName>
</protein>
<evidence type="ECO:0000313" key="4">
    <source>
        <dbReference type="EMBL" id="GAA0508355.1"/>
    </source>
</evidence>
<dbReference type="Pfam" id="PF10145">
    <property type="entry name" value="PhageMin_Tail"/>
    <property type="match status" value="1"/>
</dbReference>
<keyword evidence="1" id="KW-1188">Viral release from host cell</keyword>
<dbReference type="NCBIfam" id="TIGR01760">
    <property type="entry name" value="tape_meas_TP901"/>
    <property type="match status" value="1"/>
</dbReference>
<gene>
    <name evidence="4" type="ORF">GCM10008937_15230</name>
</gene>
<dbReference type="RefSeq" id="WP_343757456.1">
    <property type="nucleotide sequence ID" value="NZ_BAAADB010000012.1"/>
</dbReference>
<evidence type="ECO:0000259" key="3">
    <source>
        <dbReference type="Pfam" id="PF10145"/>
    </source>
</evidence>
<feature type="coiled-coil region" evidence="2">
    <location>
        <begin position="1731"/>
        <end position="1785"/>
    </location>
</feature>
<evidence type="ECO:0000313" key="5">
    <source>
        <dbReference type="Proteomes" id="UP001500191"/>
    </source>
</evidence>
<evidence type="ECO:0000256" key="2">
    <source>
        <dbReference type="SAM" id="Coils"/>
    </source>
</evidence>
<name>A0ABN1BYT2_9DEIO</name>
<dbReference type="EMBL" id="BAAADB010000012">
    <property type="protein sequence ID" value="GAA0508355.1"/>
    <property type="molecule type" value="Genomic_DNA"/>
</dbReference>
<reference evidence="4 5" key="1">
    <citation type="journal article" date="2019" name="Int. J. Syst. Evol. Microbiol.">
        <title>The Global Catalogue of Microorganisms (GCM) 10K type strain sequencing project: providing services to taxonomists for standard genome sequencing and annotation.</title>
        <authorList>
            <consortium name="The Broad Institute Genomics Platform"/>
            <consortium name="The Broad Institute Genome Sequencing Center for Infectious Disease"/>
            <person name="Wu L."/>
            <person name="Ma J."/>
        </authorList>
    </citation>
    <scope>NUCLEOTIDE SEQUENCE [LARGE SCALE GENOMIC DNA]</scope>
    <source>
        <strain evidence="4 5">JCM 14368</strain>
    </source>
</reference>
<comment type="caution">
    <text evidence="4">The sequence shown here is derived from an EMBL/GenBank/DDBJ whole genome shotgun (WGS) entry which is preliminary data.</text>
</comment>
<proteinExistence type="predicted"/>
<dbReference type="PANTHER" id="PTHR37813:SF1">
    <property type="entry name" value="FELS-2 PROPHAGE PROTEIN"/>
    <property type="match status" value="1"/>
</dbReference>
<dbReference type="PANTHER" id="PTHR37813">
    <property type="entry name" value="FELS-2 PROPHAGE PROTEIN"/>
    <property type="match status" value="1"/>
</dbReference>
<keyword evidence="5" id="KW-1185">Reference proteome</keyword>
<organism evidence="4 5">
    <name type="scientific">Deinococcus depolymerans</name>
    <dbReference type="NCBI Taxonomy" id="392408"/>
    <lineage>
        <taxon>Bacteria</taxon>
        <taxon>Thermotogati</taxon>
        <taxon>Deinococcota</taxon>
        <taxon>Deinococci</taxon>
        <taxon>Deinococcales</taxon>
        <taxon>Deinococcaceae</taxon>
        <taxon>Deinococcus</taxon>
    </lineage>
</organism>
<dbReference type="Proteomes" id="UP001500191">
    <property type="component" value="Unassembled WGS sequence"/>
</dbReference>
<keyword evidence="2" id="KW-0175">Coiled coil</keyword>
<evidence type="ECO:0000256" key="1">
    <source>
        <dbReference type="ARBA" id="ARBA00022612"/>
    </source>
</evidence>